<evidence type="ECO:0000256" key="5">
    <source>
        <dbReference type="ARBA" id="ARBA00022723"/>
    </source>
</evidence>
<dbReference type="PANTHER" id="PTHR22930:SF269">
    <property type="entry name" value="NUCLEASE HARBI1-LIKE PROTEIN"/>
    <property type="match status" value="1"/>
</dbReference>
<dbReference type="OMA" id="TIMQNDE"/>
<proteinExistence type="inferred from homology"/>
<gene>
    <name evidence="8" type="ORF">YQE_03365</name>
</gene>
<dbReference type="EMBL" id="KB740571">
    <property type="protein sequence ID" value="ENN80205.1"/>
    <property type="molecule type" value="Genomic_DNA"/>
</dbReference>
<comment type="similarity">
    <text evidence="3">Belongs to the HARBI1 family.</text>
</comment>
<dbReference type="PANTHER" id="PTHR22930">
    <property type="match status" value="1"/>
</dbReference>
<evidence type="ECO:0000256" key="3">
    <source>
        <dbReference type="ARBA" id="ARBA00006958"/>
    </source>
</evidence>
<protein>
    <submittedName>
        <fullName evidence="8">Uncharacterized protein</fullName>
    </submittedName>
</protein>
<dbReference type="InterPro" id="IPR045249">
    <property type="entry name" value="HARBI1-like"/>
</dbReference>
<comment type="cofactor">
    <cofactor evidence="1">
        <name>a divalent metal cation</name>
        <dbReference type="ChEBI" id="CHEBI:60240"/>
    </cofactor>
</comment>
<keyword evidence="5" id="KW-0479">Metal-binding</keyword>
<dbReference type="GO" id="GO:0046872">
    <property type="term" value="F:metal ion binding"/>
    <property type="evidence" value="ECO:0007669"/>
    <property type="project" value="UniProtKB-KW"/>
</dbReference>
<evidence type="ECO:0000256" key="4">
    <source>
        <dbReference type="ARBA" id="ARBA00022722"/>
    </source>
</evidence>
<dbReference type="Pfam" id="PF13359">
    <property type="entry name" value="DDE_Tnp_4"/>
    <property type="match status" value="1"/>
</dbReference>
<evidence type="ECO:0000256" key="6">
    <source>
        <dbReference type="ARBA" id="ARBA00022801"/>
    </source>
</evidence>
<dbReference type="GO" id="GO:0005634">
    <property type="term" value="C:nucleus"/>
    <property type="evidence" value="ECO:0007669"/>
    <property type="project" value="UniProtKB-SubCell"/>
</dbReference>
<dbReference type="InterPro" id="IPR027806">
    <property type="entry name" value="HARBI1_dom"/>
</dbReference>
<evidence type="ECO:0000313" key="8">
    <source>
        <dbReference type="EMBL" id="ENN80205.1"/>
    </source>
</evidence>
<accession>N6UEM3</accession>
<dbReference type="HOGENOM" id="CLU_018552_5_4_1"/>
<reference evidence="8" key="1">
    <citation type="journal article" date="2013" name="Genome Biol.">
        <title>Draft genome of the mountain pine beetle, Dendroctonus ponderosae Hopkins, a major forest pest.</title>
        <authorList>
            <person name="Keeling C.I."/>
            <person name="Yuen M.M."/>
            <person name="Liao N.Y."/>
            <person name="Docking T.R."/>
            <person name="Chan S.K."/>
            <person name="Taylor G.A."/>
            <person name="Palmquist D.L."/>
            <person name="Jackman S.D."/>
            <person name="Nguyen A."/>
            <person name="Li M."/>
            <person name="Henderson H."/>
            <person name="Janes J.K."/>
            <person name="Zhao Y."/>
            <person name="Pandoh P."/>
            <person name="Moore R."/>
            <person name="Sperling F.A."/>
            <person name="Huber D.P."/>
            <person name="Birol I."/>
            <person name="Jones S.J."/>
            <person name="Bohlmann J."/>
        </authorList>
    </citation>
    <scope>NUCLEOTIDE SEQUENCE</scope>
</reference>
<feature type="non-terminal residue" evidence="8">
    <location>
        <position position="1"/>
    </location>
</feature>
<dbReference type="GO" id="GO:0004518">
    <property type="term" value="F:nuclease activity"/>
    <property type="evidence" value="ECO:0007669"/>
    <property type="project" value="UniProtKB-KW"/>
</dbReference>
<evidence type="ECO:0000256" key="2">
    <source>
        <dbReference type="ARBA" id="ARBA00004123"/>
    </source>
</evidence>
<dbReference type="AlphaFoldDB" id="N6UEM3"/>
<organism evidence="8">
    <name type="scientific">Dendroctonus ponderosae</name>
    <name type="common">Mountain pine beetle</name>
    <dbReference type="NCBI Taxonomy" id="77166"/>
    <lineage>
        <taxon>Eukaryota</taxon>
        <taxon>Metazoa</taxon>
        <taxon>Ecdysozoa</taxon>
        <taxon>Arthropoda</taxon>
        <taxon>Hexapoda</taxon>
        <taxon>Insecta</taxon>
        <taxon>Pterygota</taxon>
        <taxon>Neoptera</taxon>
        <taxon>Endopterygota</taxon>
        <taxon>Coleoptera</taxon>
        <taxon>Polyphaga</taxon>
        <taxon>Cucujiformia</taxon>
        <taxon>Curculionidae</taxon>
        <taxon>Scolytinae</taxon>
        <taxon>Dendroctonus</taxon>
    </lineage>
</organism>
<comment type="subcellular location">
    <subcellularLocation>
        <location evidence="2">Nucleus</location>
    </subcellularLocation>
</comment>
<dbReference type="GO" id="GO:0016787">
    <property type="term" value="F:hydrolase activity"/>
    <property type="evidence" value="ECO:0007669"/>
    <property type="project" value="UniProtKB-KW"/>
</dbReference>
<evidence type="ECO:0000256" key="1">
    <source>
        <dbReference type="ARBA" id="ARBA00001968"/>
    </source>
</evidence>
<keyword evidence="7" id="KW-0539">Nucleus</keyword>
<keyword evidence="6" id="KW-0378">Hydrolase</keyword>
<sequence>MYYSIDLMAVVDVNYKVTMIDVGSFGKSSDGSILEHSYFGKLLYGNTMDLPENKELNGSENHAMPVVFVGDEAFRLSQHLMKPYPRRNLDLRKKIFNYRLSHARQLVECAFGILVSKFRIFETSIAIKPTKIDKTIKAACVLHNFIRIEENGTLQTQLAENVRPDAFLPMENAY</sequence>
<keyword evidence="4" id="KW-0540">Nuclease</keyword>
<name>N6UEM3_DENPD</name>
<evidence type="ECO:0000256" key="7">
    <source>
        <dbReference type="ARBA" id="ARBA00023242"/>
    </source>
</evidence>